<accession>A0A9D8KFT8</accession>
<evidence type="ECO:0000256" key="4">
    <source>
        <dbReference type="ARBA" id="ARBA00022679"/>
    </source>
</evidence>
<dbReference type="AlphaFoldDB" id="A0A9D8KFT8"/>
<dbReference type="Pfam" id="PF13426">
    <property type="entry name" value="PAS_9"/>
    <property type="match status" value="2"/>
</dbReference>
<gene>
    <name evidence="10" type="ORF">JW984_09360</name>
</gene>
<name>A0A9D8KFT8_9DELT</name>
<dbReference type="Proteomes" id="UP000809273">
    <property type="component" value="Unassembled WGS sequence"/>
</dbReference>
<evidence type="ECO:0000259" key="9">
    <source>
        <dbReference type="PROSITE" id="PS50113"/>
    </source>
</evidence>
<reference evidence="10" key="2">
    <citation type="submission" date="2021-01" db="EMBL/GenBank/DDBJ databases">
        <authorList>
            <person name="Hahn C.R."/>
            <person name="Youssef N.H."/>
            <person name="Elshahed M."/>
        </authorList>
    </citation>
    <scope>NUCLEOTIDE SEQUENCE</scope>
    <source>
        <strain evidence="10">Zod_Metabat.24</strain>
    </source>
</reference>
<dbReference type="NCBIfam" id="TIGR00229">
    <property type="entry name" value="sensory_box"/>
    <property type="match status" value="5"/>
</dbReference>
<evidence type="ECO:0000256" key="1">
    <source>
        <dbReference type="ARBA" id="ARBA00000085"/>
    </source>
</evidence>
<dbReference type="SUPFAM" id="SSF55785">
    <property type="entry name" value="PYP-like sensor domain (PAS domain)"/>
    <property type="match status" value="5"/>
</dbReference>
<dbReference type="CDD" id="cd00130">
    <property type="entry name" value="PAS"/>
    <property type="match status" value="4"/>
</dbReference>
<comment type="catalytic activity">
    <reaction evidence="1">
        <text>ATP + protein L-histidine = ADP + protein N-phospho-L-histidine.</text>
        <dbReference type="EC" id="2.7.13.3"/>
    </reaction>
</comment>
<dbReference type="Gene3D" id="3.30.450.20">
    <property type="entry name" value="PAS domain"/>
    <property type="match status" value="5"/>
</dbReference>
<keyword evidence="4" id="KW-0808">Transferase</keyword>
<dbReference type="EMBL" id="JAFGIX010000047">
    <property type="protein sequence ID" value="MBN1573387.1"/>
    <property type="molecule type" value="Genomic_DNA"/>
</dbReference>
<dbReference type="InterPro" id="IPR001610">
    <property type="entry name" value="PAC"/>
</dbReference>
<feature type="domain" description="PAC" evidence="9">
    <location>
        <begin position="343"/>
        <end position="394"/>
    </location>
</feature>
<dbReference type="Pfam" id="PF00512">
    <property type="entry name" value="HisKA"/>
    <property type="match status" value="1"/>
</dbReference>
<dbReference type="InterPro" id="IPR005467">
    <property type="entry name" value="His_kinase_dom"/>
</dbReference>
<dbReference type="InterPro" id="IPR013655">
    <property type="entry name" value="PAS_fold_3"/>
</dbReference>
<dbReference type="InterPro" id="IPR003594">
    <property type="entry name" value="HATPase_dom"/>
</dbReference>
<dbReference type="SUPFAM" id="SSF47384">
    <property type="entry name" value="Homodimeric domain of signal transducing histidine kinase"/>
    <property type="match status" value="1"/>
</dbReference>
<dbReference type="InterPro" id="IPR052162">
    <property type="entry name" value="Sensor_kinase/Photoreceptor"/>
</dbReference>
<reference evidence="10" key="1">
    <citation type="journal article" date="2021" name="Environ. Microbiol.">
        <title>Genomic characterization of three novel Desulfobacterota classes expand the metabolic and phylogenetic diversity of the phylum.</title>
        <authorList>
            <person name="Murphy C.L."/>
            <person name="Biggerstaff J."/>
            <person name="Eichhorn A."/>
            <person name="Ewing E."/>
            <person name="Shahan R."/>
            <person name="Soriano D."/>
            <person name="Stewart S."/>
            <person name="VanMol K."/>
            <person name="Walker R."/>
            <person name="Walters P."/>
            <person name="Elshahed M.S."/>
            <person name="Youssef N.H."/>
        </authorList>
    </citation>
    <scope>NUCLEOTIDE SEQUENCE</scope>
    <source>
        <strain evidence="10">Zod_Metabat.24</strain>
    </source>
</reference>
<organism evidence="10 11">
    <name type="scientific">Candidatus Zymogenus saltonus</name>
    <dbReference type="NCBI Taxonomy" id="2844893"/>
    <lineage>
        <taxon>Bacteria</taxon>
        <taxon>Deltaproteobacteria</taxon>
        <taxon>Candidatus Zymogenia</taxon>
        <taxon>Candidatus Zymogeniales</taxon>
        <taxon>Candidatus Zymogenaceae</taxon>
        <taxon>Candidatus Zymogenus</taxon>
    </lineage>
</organism>
<dbReference type="Pfam" id="PF08448">
    <property type="entry name" value="PAS_4"/>
    <property type="match status" value="2"/>
</dbReference>
<dbReference type="SMART" id="SM00091">
    <property type="entry name" value="PAS"/>
    <property type="match status" value="5"/>
</dbReference>
<dbReference type="InterPro" id="IPR036890">
    <property type="entry name" value="HATPase_C_sf"/>
</dbReference>
<dbReference type="Pfam" id="PF02518">
    <property type="entry name" value="HATPase_c"/>
    <property type="match status" value="1"/>
</dbReference>
<evidence type="ECO:0000256" key="3">
    <source>
        <dbReference type="ARBA" id="ARBA00022553"/>
    </source>
</evidence>
<dbReference type="InterPro" id="IPR035965">
    <property type="entry name" value="PAS-like_dom_sf"/>
</dbReference>
<dbReference type="SMART" id="SM00086">
    <property type="entry name" value="PAC"/>
    <property type="match status" value="4"/>
</dbReference>
<evidence type="ECO:0000259" key="8">
    <source>
        <dbReference type="PROSITE" id="PS50112"/>
    </source>
</evidence>
<keyword evidence="6" id="KW-0175">Coiled coil</keyword>
<dbReference type="EC" id="2.7.13.3" evidence="2"/>
<comment type="caution">
    <text evidence="10">The sequence shown here is derived from an EMBL/GenBank/DDBJ whole genome shotgun (WGS) entry which is preliminary data.</text>
</comment>
<evidence type="ECO:0000256" key="2">
    <source>
        <dbReference type="ARBA" id="ARBA00012438"/>
    </source>
</evidence>
<dbReference type="GO" id="GO:0000155">
    <property type="term" value="F:phosphorelay sensor kinase activity"/>
    <property type="evidence" value="ECO:0007669"/>
    <property type="project" value="InterPro"/>
</dbReference>
<dbReference type="PANTHER" id="PTHR43304">
    <property type="entry name" value="PHYTOCHROME-LIKE PROTEIN CPH1"/>
    <property type="match status" value="1"/>
</dbReference>
<dbReference type="PROSITE" id="PS50113">
    <property type="entry name" value="PAC"/>
    <property type="match status" value="4"/>
</dbReference>
<dbReference type="InterPro" id="IPR036097">
    <property type="entry name" value="HisK_dim/P_sf"/>
</dbReference>
<dbReference type="InterPro" id="IPR013656">
    <property type="entry name" value="PAS_4"/>
</dbReference>
<protein>
    <recommendedName>
        <fullName evidence="2">histidine kinase</fullName>
        <ecNumber evidence="2">2.7.13.3</ecNumber>
    </recommendedName>
</protein>
<dbReference type="PANTHER" id="PTHR43304:SF1">
    <property type="entry name" value="PAC DOMAIN-CONTAINING PROTEIN"/>
    <property type="match status" value="1"/>
</dbReference>
<keyword evidence="3" id="KW-0597">Phosphoprotein</keyword>
<evidence type="ECO:0000256" key="5">
    <source>
        <dbReference type="ARBA" id="ARBA00022777"/>
    </source>
</evidence>
<feature type="domain" description="PAS" evidence="8">
    <location>
        <begin position="517"/>
        <end position="587"/>
    </location>
</feature>
<feature type="coiled-coil region" evidence="6">
    <location>
        <begin position="632"/>
        <end position="663"/>
    </location>
</feature>
<proteinExistence type="predicted"/>
<feature type="domain" description="PAC" evidence="9">
    <location>
        <begin position="464"/>
        <end position="516"/>
    </location>
</feature>
<evidence type="ECO:0000313" key="10">
    <source>
        <dbReference type="EMBL" id="MBN1573387.1"/>
    </source>
</evidence>
<feature type="domain" description="Histidine kinase" evidence="7">
    <location>
        <begin position="666"/>
        <end position="878"/>
    </location>
</feature>
<feature type="domain" description="PAC" evidence="9">
    <location>
        <begin position="585"/>
        <end position="641"/>
    </location>
</feature>
<dbReference type="PROSITE" id="PS50109">
    <property type="entry name" value="HIS_KIN"/>
    <property type="match status" value="1"/>
</dbReference>
<dbReference type="Pfam" id="PF08447">
    <property type="entry name" value="PAS_3"/>
    <property type="match status" value="1"/>
</dbReference>
<dbReference type="Gene3D" id="2.10.70.100">
    <property type="match status" value="1"/>
</dbReference>
<evidence type="ECO:0000313" key="11">
    <source>
        <dbReference type="Proteomes" id="UP000809273"/>
    </source>
</evidence>
<dbReference type="SMART" id="SM00388">
    <property type="entry name" value="HisKA"/>
    <property type="match status" value="2"/>
</dbReference>
<dbReference type="Gene3D" id="1.10.287.130">
    <property type="match status" value="1"/>
</dbReference>
<feature type="domain" description="PAC" evidence="9">
    <location>
        <begin position="214"/>
        <end position="266"/>
    </location>
</feature>
<keyword evidence="5" id="KW-0418">Kinase</keyword>
<evidence type="ECO:0000259" key="7">
    <source>
        <dbReference type="PROSITE" id="PS50109"/>
    </source>
</evidence>
<dbReference type="PROSITE" id="PS50112">
    <property type="entry name" value="PAS"/>
    <property type="match status" value="1"/>
</dbReference>
<sequence length="881" mass="100810">MKESEIEKGLRDDRQSMEFCETLLGAFVDGIAITTPSQKIIMVNKEFSSIFGVTPGEMTDTSIFDWLKDMEGDASSRWMELEKVIGEKGECRNIEFSKTDKDSIRYFNVNASLIGKAVKGEEGVTISIWHDFTEKHRIEEELAKASDKWQTTFDAIGDLVAIIDGDYRIIRANKGMLEFFGKEKVVGRLCYDLFHGTDRPIEGCPHEKTLMSCAAEHMEIQESRLGNRWLDVHTYPIKDERGRVVQVVHTVSDVTDKKMDEETLRESEQRLELALRGADLGLWDWNFITGEVVRDRCWAEMHGYTIDEIGSEELLWQNIIHPDDKEKVVRAWMDHFEGRTPFYETEHRVRHKSGKWIWVLDRGMSIKKEGGPVRAVGTQMDITSRKEAEETIRIRDSAIHSTISSIVLAEPKVNSKVTYVNPMTVKMWGYDHEEEIIGRSVTKFWRYEEEFEEVAKALIEKGIWKGEMVAIKKDGSTFDAQVSINVVLDDFKKPISVIASIIDITEKKRAEEALRESEERLRSTIDSMNDMVFLLDKDGVFIERHKPSGSLKSHSNDLFIGKSFKDVFPKKIAKLLGHAIEDVLKSGEVAQFDYSMVAGDEELWYDAMVSGRRDIKNEFCGVTIVARDITDRKRFEAALNQAHRELEEKARALELANEELTQYAHIVSHDLKAPLRAIHNYSDFLQEDLKDILKGDQKVYIEALNQAVRHGEELVDDLLEYSRLERKDIFLLPINIGEILGELISSLSLPEDVEIIMGDDWPEIEADPVILKQIFQNLIDNAVKFNTSKVKRIELGWRPYSGDFYEFYVKDNGIGIAPRFLDKIFSVFMRLHTKREYEGTGIGLAIVKKAVNKLKGKVRVESDPNVGSTFIVILPKSQVAG</sequence>
<dbReference type="CDD" id="cd00082">
    <property type="entry name" value="HisKA"/>
    <property type="match status" value="1"/>
</dbReference>
<dbReference type="InterPro" id="IPR000014">
    <property type="entry name" value="PAS"/>
</dbReference>
<dbReference type="InterPro" id="IPR004358">
    <property type="entry name" value="Sig_transdc_His_kin-like_C"/>
</dbReference>
<dbReference type="SMART" id="SM00387">
    <property type="entry name" value="HATPase_c"/>
    <property type="match status" value="1"/>
</dbReference>
<dbReference type="Gene3D" id="3.30.565.10">
    <property type="entry name" value="Histidine kinase-like ATPase, C-terminal domain"/>
    <property type="match status" value="1"/>
</dbReference>
<dbReference type="SUPFAM" id="SSF55874">
    <property type="entry name" value="ATPase domain of HSP90 chaperone/DNA topoisomerase II/histidine kinase"/>
    <property type="match status" value="1"/>
</dbReference>
<dbReference type="PRINTS" id="PR00344">
    <property type="entry name" value="BCTRLSENSOR"/>
</dbReference>
<evidence type="ECO:0000256" key="6">
    <source>
        <dbReference type="SAM" id="Coils"/>
    </source>
</evidence>
<dbReference type="InterPro" id="IPR003661">
    <property type="entry name" value="HisK_dim/P_dom"/>
</dbReference>
<dbReference type="InterPro" id="IPR000700">
    <property type="entry name" value="PAS-assoc_C"/>
</dbReference>